<accession>A0A6C0KJD3</accession>
<name>A0A6C0KJD3_9ZZZZ</name>
<dbReference type="EMBL" id="MN740903">
    <property type="protein sequence ID" value="QHU17393.1"/>
    <property type="molecule type" value="Genomic_DNA"/>
</dbReference>
<evidence type="ECO:0000313" key="1">
    <source>
        <dbReference type="EMBL" id="QHU17393.1"/>
    </source>
</evidence>
<dbReference type="AlphaFoldDB" id="A0A6C0KJD3"/>
<protein>
    <recommendedName>
        <fullName evidence="2">C2H2-type domain-containing protein</fullName>
    </recommendedName>
</protein>
<sequence>MSEKPKYCCETCLYYTNLKQNFTKHNESAKHKKKIQPNSDHAGTFHCELCNTYVKTKSGLWKHKKTCKAVAKQTVPSEQTAYRIDIHEIKQLLVKILESQNQPRNEVISTNNNNINIFLNEKCGNAVDIREFCKAMEVMEDHFKTVGEKGYLVGMAEILQHNLSKYTIFQRPIHCIKDKDDEQNDQIHIRYNKTWTPETRESNFILKSAVDEIDEKVYDEFKHYTEEKGKMQNHEKISNRLLTSWDMKDETTNKLLEIVIVDVEQPAQKEPM</sequence>
<reference evidence="1" key="1">
    <citation type="journal article" date="2020" name="Nature">
        <title>Giant virus diversity and host interactions through global metagenomics.</title>
        <authorList>
            <person name="Schulz F."/>
            <person name="Roux S."/>
            <person name="Paez-Espino D."/>
            <person name="Jungbluth S."/>
            <person name="Walsh D.A."/>
            <person name="Denef V.J."/>
            <person name="McMahon K.D."/>
            <person name="Konstantinidis K.T."/>
            <person name="Eloe-Fadrosh E.A."/>
            <person name="Kyrpides N.C."/>
            <person name="Woyke T."/>
        </authorList>
    </citation>
    <scope>NUCLEOTIDE SEQUENCE</scope>
    <source>
        <strain evidence="1">GVMAG-S-3300012000-57</strain>
    </source>
</reference>
<organism evidence="1">
    <name type="scientific">viral metagenome</name>
    <dbReference type="NCBI Taxonomy" id="1070528"/>
    <lineage>
        <taxon>unclassified sequences</taxon>
        <taxon>metagenomes</taxon>
        <taxon>organismal metagenomes</taxon>
    </lineage>
</organism>
<proteinExistence type="predicted"/>
<evidence type="ECO:0008006" key="2">
    <source>
        <dbReference type="Google" id="ProtNLM"/>
    </source>
</evidence>